<dbReference type="InterPro" id="IPR006728">
    <property type="entry name" value="YezG-like"/>
</dbReference>
<dbReference type="InterPro" id="IPR036170">
    <property type="entry name" value="YezG-like_sf"/>
</dbReference>
<reference evidence="1 2" key="1">
    <citation type="submission" date="2024-03" db="EMBL/GenBank/DDBJ databases">
        <title>Sequence of Lycoming College Course Isolates.</title>
        <authorList>
            <person name="Plotts O."/>
            <person name="Newman J."/>
        </authorList>
    </citation>
    <scope>NUCLEOTIDE SEQUENCE [LARGE SCALE GENOMIC DNA]</scope>
    <source>
        <strain evidence="1 2">CJB-3</strain>
    </source>
</reference>
<dbReference type="EMBL" id="JBBEUB010000002">
    <property type="protein sequence ID" value="MEJ2902442.1"/>
    <property type="molecule type" value="Genomic_DNA"/>
</dbReference>
<proteinExistence type="predicted"/>
<protein>
    <submittedName>
        <fullName evidence="1">Immunity protein YezG family protein</fullName>
    </submittedName>
</protein>
<dbReference type="RefSeq" id="WP_172662809.1">
    <property type="nucleotide sequence ID" value="NZ_JABMKW010000020.1"/>
</dbReference>
<name>A0ABU8NJL3_9SPHI</name>
<gene>
    <name evidence="1" type="ORF">WAE58_08390</name>
</gene>
<accession>A0ABU8NJL3</accession>
<evidence type="ECO:0000313" key="1">
    <source>
        <dbReference type="EMBL" id="MEJ2902442.1"/>
    </source>
</evidence>
<dbReference type="Pfam" id="PF04634">
    <property type="entry name" value="YezG-like"/>
    <property type="match status" value="1"/>
</dbReference>
<comment type="caution">
    <text evidence="1">The sequence shown here is derived from an EMBL/GenBank/DDBJ whole genome shotgun (WGS) entry which is preliminary data.</text>
</comment>
<dbReference type="SUPFAM" id="SSF160424">
    <property type="entry name" value="BH3703-like"/>
    <property type="match status" value="1"/>
</dbReference>
<keyword evidence="2" id="KW-1185">Reference proteome</keyword>
<dbReference type="Gene3D" id="3.30.500.20">
    <property type="entry name" value="BH3703-like domains"/>
    <property type="match status" value="1"/>
</dbReference>
<sequence length="113" mass="13059">MTVDEIYQSIAKNISGVIKEDWQNAVLRLEVLDGMVSNTGVYYDAKGHEKQLDVEEFDFQLTFDILELHQITTEGNGSKWNGAVYELSSEGKFDMEFIWDQDFQDEVERLAKD</sequence>
<dbReference type="Proteomes" id="UP001378956">
    <property type="component" value="Unassembled WGS sequence"/>
</dbReference>
<evidence type="ECO:0000313" key="2">
    <source>
        <dbReference type="Proteomes" id="UP001378956"/>
    </source>
</evidence>
<organism evidence="1 2">
    <name type="scientific">Pedobacter panaciterrae</name>
    <dbReference type="NCBI Taxonomy" id="363849"/>
    <lineage>
        <taxon>Bacteria</taxon>
        <taxon>Pseudomonadati</taxon>
        <taxon>Bacteroidota</taxon>
        <taxon>Sphingobacteriia</taxon>
        <taxon>Sphingobacteriales</taxon>
        <taxon>Sphingobacteriaceae</taxon>
        <taxon>Pedobacter</taxon>
    </lineage>
</organism>